<evidence type="ECO:0000313" key="2">
    <source>
        <dbReference type="Proteomes" id="UP000054485"/>
    </source>
</evidence>
<organism evidence="1 2">
    <name type="scientific">Suillus luteus UH-Slu-Lm8-n1</name>
    <dbReference type="NCBI Taxonomy" id="930992"/>
    <lineage>
        <taxon>Eukaryota</taxon>
        <taxon>Fungi</taxon>
        <taxon>Dikarya</taxon>
        <taxon>Basidiomycota</taxon>
        <taxon>Agaricomycotina</taxon>
        <taxon>Agaricomycetes</taxon>
        <taxon>Agaricomycetidae</taxon>
        <taxon>Boletales</taxon>
        <taxon>Suillineae</taxon>
        <taxon>Suillaceae</taxon>
        <taxon>Suillus</taxon>
    </lineage>
</organism>
<gene>
    <name evidence="1" type="ORF">CY34DRAFT_16866</name>
</gene>
<keyword evidence="2" id="KW-1185">Reference proteome</keyword>
<dbReference type="AlphaFoldDB" id="A0A0D0AN71"/>
<reference evidence="1 2" key="1">
    <citation type="submission" date="2014-04" db="EMBL/GenBank/DDBJ databases">
        <authorList>
            <consortium name="DOE Joint Genome Institute"/>
            <person name="Kuo A."/>
            <person name="Ruytinx J."/>
            <person name="Rineau F."/>
            <person name="Colpaert J."/>
            <person name="Kohler A."/>
            <person name="Nagy L.G."/>
            <person name="Floudas D."/>
            <person name="Copeland A."/>
            <person name="Barry K.W."/>
            <person name="Cichocki N."/>
            <person name="Veneault-Fourrey C."/>
            <person name="LaButti K."/>
            <person name="Lindquist E.A."/>
            <person name="Lipzen A."/>
            <person name="Lundell T."/>
            <person name="Morin E."/>
            <person name="Murat C."/>
            <person name="Sun H."/>
            <person name="Tunlid A."/>
            <person name="Henrissat B."/>
            <person name="Grigoriev I.V."/>
            <person name="Hibbett D.S."/>
            <person name="Martin F."/>
            <person name="Nordberg H.P."/>
            <person name="Cantor M.N."/>
            <person name="Hua S.X."/>
        </authorList>
    </citation>
    <scope>NUCLEOTIDE SEQUENCE [LARGE SCALE GENOMIC DNA]</scope>
    <source>
        <strain evidence="1 2">UH-Slu-Lm8-n1</strain>
    </source>
</reference>
<protein>
    <submittedName>
        <fullName evidence="1">Uncharacterized protein</fullName>
    </submittedName>
</protein>
<dbReference type="InParanoid" id="A0A0D0AN71"/>
<reference evidence="2" key="2">
    <citation type="submission" date="2015-01" db="EMBL/GenBank/DDBJ databases">
        <title>Evolutionary Origins and Diversification of the Mycorrhizal Mutualists.</title>
        <authorList>
            <consortium name="DOE Joint Genome Institute"/>
            <consortium name="Mycorrhizal Genomics Consortium"/>
            <person name="Kohler A."/>
            <person name="Kuo A."/>
            <person name="Nagy L.G."/>
            <person name="Floudas D."/>
            <person name="Copeland A."/>
            <person name="Barry K.W."/>
            <person name="Cichocki N."/>
            <person name="Veneault-Fourrey C."/>
            <person name="LaButti K."/>
            <person name="Lindquist E.A."/>
            <person name="Lipzen A."/>
            <person name="Lundell T."/>
            <person name="Morin E."/>
            <person name="Murat C."/>
            <person name="Riley R."/>
            <person name="Ohm R."/>
            <person name="Sun H."/>
            <person name="Tunlid A."/>
            <person name="Henrissat B."/>
            <person name="Grigoriev I.V."/>
            <person name="Hibbett D.S."/>
            <person name="Martin F."/>
        </authorList>
    </citation>
    <scope>NUCLEOTIDE SEQUENCE [LARGE SCALE GENOMIC DNA]</scope>
    <source>
        <strain evidence="2">UH-Slu-Lm8-n1</strain>
    </source>
</reference>
<evidence type="ECO:0000313" key="1">
    <source>
        <dbReference type="EMBL" id="KIK35707.1"/>
    </source>
</evidence>
<dbReference type="HOGENOM" id="CLU_1769332_0_0_1"/>
<name>A0A0D0AN71_9AGAM</name>
<dbReference type="EMBL" id="KN835596">
    <property type="protein sequence ID" value="KIK35707.1"/>
    <property type="molecule type" value="Genomic_DNA"/>
</dbReference>
<dbReference type="Proteomes" id="UP000054485">
    <property type="component" value="Unassembled WGS sequence"/>
</dbReference>
<accession>A0A0D0AN71</accession>
<dbReference type="OrthoDB" id="2692005at2759"/>
<proteinExistence type="predicted"/>
<sequence length="147" mass="16601">MLRQEISPRSVSSFYSLQEDTDRSHDQPIVIAGHTWCHLASARFHIWVRGDEPINIDVDNNELQACGTLFPNQDMDAVDAMIKKGMVMIRDCIATVCQEAAPGSNITALQDSDITFCPNWDDLLIGLKLGVWDAAYHRYRSWYDSAP</sequence>